<keyword evidence="2" id="KW-1185">Reference proteome</keyword>
<sequence>MPSGYRRLPQRPPDIHNPELVISIGETVGMHDHDHVSADIEALLLDPDSQVRAAQNKLVAGEGPWAGGSEAVEGYLRRVVADLNRIPELVVEHAEFAHYDAGYASYVDVFLTRRDGSARHLEPDGYVTVEGFTVVLCRLAPIACVLSPGERSTHPDGRGTHSMPWLDAVTELPIPAWERGCEQISHVLDRHHIAIVGPHLVSQQALPHLTIDTNLGDGQPHSIFDVWFHWRD</sequence>
<gene>
    <name evidence="1" type="ORF">Pph01_59450</name>
</gene>
<reference evidence="1 2" key="1">
    <citation type="submission" date="2021-01" db="EMBL/GenBank/DDBJ databases">
        <title>Whole genome shotgun sequence of Planotetraspora phitsanulokensis NBRC 104273.</title>
        <authorList>
            <person name="Komaki H."/>
            <person name="Tamura T."/>
        </authorList>
    </citation>
    <scope>NUCLEOTIDE SEQUENCE [LARGE SCALE GENOMIC DNA]</scope>
    <source>
        <strain evidence="1 2">NBRC 104273</strain>
    </source>
</reference>
<organism evidence="1 2">
    <name type="scientific">Planotetraspora phitsanulokensis</name>
    <dbReference type="NCBI Taxonomy" id="575192"/>
    <lineage>
        <taxon>Bacteria</taxon>
        <taxon>Bacillati</taxon>
        <taxon>Actinomycetota</taxon>
        <taxon>Actinomycetes</taxon>
        <taxon>Streptosporangiales</taxon>
        <taxon>Streptosporangiaceae</taxon>
        <taxon>Planotetraspora</taxon>
    </lineage>
</organism>
<proteinExistence type="predicted"/>
<dbReference type="EMBL" id="BOOP01000029">
    <property type="protein sequence ID" value="GII40942.1"/>
    <property type="molecule type" value="Genomic_DNA"/>
</dbReference>
<evidence type="ECO:0000313" key="2">
    <source>
        <dbReference type="Proteomes" id="UP000622547"/>
    </source>
</evidence>
<protein>
    <submittedName>
        <fullName evidence="1">Uncharacterized protein</fullName>
    </submittedName>
</protein>
<comment type="caution">
    <text evidence="1">The sequence shown here is derived from an EMBL/GenBank/DDBJ whole genome shotgun (WGS) entry which is preliminary data.</text>
</comment>
<accession>A0A8J3XGK7</accession>
<evidence type="ECO:0000313" key="1">
    <source>
        <dbReference type="EMBL" id="GII40942.1"/>
    </source>
</evidence>
<dbReference type="AlphaFoldDB" id="A0A8J3XGK7"/>
<dbReference type="Proteomes" id="UP000622547">
    <property type="component" value="Unassembled WGS sequence"/>
</dbReference>
<name>A0A8J3XGK7_9ACTN</name>